<dbReference type="Proteomes" id="UP001470230">
    <property type="component" value="Unassembled WGS sequence"/>
</dbReference>
<dbReference type="InterPro" id="IPR027417">
    <property type="entry name" value="P-loop_NTPase"/>
</dbReference>
<reference evidence="4 5" key="1">
    <citation type="submission" date="2024-04" db="EMBL/GenBank/DDBJ databases">
        <title>Tritrichomonas musculus Genome.</title>
        <authorList>
            <person name="Alves-Ferreira E."/>
            <person name="Grigg M."/>
            <person name="Lorenzi H."/>
            <person name="Galac M."/>
        </authorList>
    </citation>
    <scope>NUCLEOTIDE SEQUENCE [LARGE SCALE GENOMIC DNA]</scope>
    <source>
        <strain evidence="4 5">EAF2021</strain>
    </source>
</reference>
<dbReference type="InterPro" id="IPR003439">
    <property type="entry name" value="ABC_transporter-like_ATP-bd"/>
</dbReference>
<keyword evidence="1" id="KW-0813">Transport</keyword>
<dbReference type="Gene3D" id="3.40.50.300">
    <property type="entry name" value="P-loop containing nucleotide triphosphate hydrolases"/>
    <property type="match status" value="1"/>
</dbReference>
<keyword evidence="2" id="KW-0677">Repeat</keyword>
<organism evidence="4 5">
    <name type="scientific">Tritrichomonas musculus</name>
    <dbReference type="NCBI Taxonomy" id="1915356"/>
    <lineage>
        <taxon>Eukaryota</taxon>
        <taxon>Metamonada</taxon>
        <taxon>Parabasalia</taxon>
        <taxon>Tritrichomonadida</taxon>
        <taxon>Tritrichomonadidae</taxon>
        <taxon>Tritrichomonas</taxon>
    </lineage>
</organism>
<name>A0ABR2KBS2_9EUKA</name>
<evidence type="ECO:0000256" key="1">
    <source>
        <dbReference type="ARBA" id="ARBA00022448"/>
    </source>
</evidence>
<sequence length="239" mass="27163">MITGNLPPSSGTIELFGTKIEDIKDQKIISIYPQFNNHLFLNLTPREHFKIYSLLYQIDDDDDIDDVIGDLMSGMELDDFGDVPVRELSLGDTRKLGVALSFFGPSKLLILDEPTASLDPVACRCVQEMILEHKGDKTFVLCTHILSEAEFMCDEISIMVKGNIYTIGSPQYLTEKSGKEYRIDIKHDNALKECRRKVEAFFNQQLQSAKFEVQRPKSRIYSISDSVLPLADLFKIMQD</sequence>
<evidence type="ECO:0000313" key="4">
    <source>
        <dbReference type="EMBL" id="KAK8888303.1"/>
    </source>
</evidence>
<feature type="domain" description="ABC transporter" evidence="3">
    <location>
        <begin position="1"/>
        <end position="116"/>
    </location>
</feature>
<comment type="caution">
    <text evidence="4">The sequence shown here is derived from an EMBL/GenBank/DDBJ whole genome shotgun (WGS) entry which is preliminary data.</text>
</comment>
<evidence type="ECO:0000313" key="5">
    <source>
        <dbReference type="Proteomes" id="UP001470230"/>
    </source>
</evidence>
<dbReference type="PANTHER" id="PTHR19229">
    <property type="entry name" value="ATP-BINDING CASSETTE TRANSPORTER SUBFAMILY A ABCA"/>
    <property type="match status" value="1"/>
</dbReference>
<dbReference type="PANTHER" id="PTHR19229:SF36">
    <property type="entry name" value="ATP-BINDING CASSETTE SUB-FAMILY A MEMBER 2"/>
    <property type="match status" value="1"/>
</dbReference>
<dbReference type="Pfam" id="PF00005">
    <property type="entry name" value="ABC_tran"/>
    <property type="match status" value="1"/>
</dbReference>
<dbReference type="InterPro" id="IPR026082">
    <property type="entry name" value="ABCA"/>
</dbReference>
<accession>A0ABR2KBS2</accession>
<evidence type="ECO:0000256" key="2">
    <source>
        <dbReference type="ARBA" id="ARBA00022737"/>
    </source>
</evidence>
<dbReference type="EMBL" id="JAPFFF010000006">
    <property type="protein sequence ID" value="KAK8888303.1"/>
    <property type="molecule type" value="Genomic_DNA"/>
</dbReference>
<evidence type="ECO:0000259" key="3">
    <source>
        <dbReference type="Pfam" id="PF00005"/>
    </source>
</evidence>
<protein>
    <recommendedName>
        <fullName evidence="3">ABC transporter domain-containing protein</fullName>
    </recommendedName>
</protein>
<keyword evidence="5" id="KW-1185">Reference proteome</keyword>
<gene>
    <name evidence="4" type="ORF">M9Y10_039369</name>
</gene>
<proteinExistence type="predicted"/>
<dbReference type="SUPFAM" id="SSF52540">
    <property type="entry name" value="P-loop containing nucleoside triphosphate hydrolases"/>
    <property type="match status" value="1"/>
</dbReference>